<sequence>MDLLTCDADVLFMIRDYLAKGDLISLCLVRSNLRTLAEPALYSRVDFNCSDRPSPSEQTQIFRRLSKLLRSIVRRPELAAHIRSFECRWSFRHSLDYKTAWTNVDPDTEAKEAAISFVQKQQAPYRETWVQQLDDGIVDAYVAILLSHPLPRLRFLSLSHDFFRQSDLIGHVLESILCRPRTRPPTSSLLLLECVELYLWVNSYANDHDRRNTANILPFLYLPNLQRLQAAIDTPITKTLTWPAPFTPVAFRLRSVQVRNLRESHLAQLLSVPERLRSLEWHWYYNPGLDNEFNSPVINVDLIMPALSRHKHALTELCLQADFHRRYYDPPYPFRVQGSPRALRGFNQLKMLTIPLVYLVGFAPFSIKWAIRDCLPPNLEDLALTSELLTRNQPDMRDEETFDELSYTRKLRPWLADDVKQFTPRLEKIDLFLTEEEPRVPDHIGCREVAMREELCELAEAAGILLRVCDIRRIRERSISTS</sequence>
<proteinExistence type="predicted"/>
<keyword evidence="2" id="KW-1185">Reference proteome</keyword>
<gene>
    <name evidence="1" type="ORF">QBC35DRAFT_440157</name>
</gene>
<organism evidence="1 2">
    <name type="scientific">Podospora australis</name>
    <dbReference type="NCBI Taxonomy" id="1536484"/>
    <lineage>
        <taxon>Eukaryota</taxon>
        <taxon>Fungi</taxon>
        <taxon>Dikarya</taxon>
        <taxon>Ascomycota</taxon>
        <taxon>Pezizomycotina</taxon>
        <taxon>Sordariomycetes</taxon>
        <taxon>Sordariomycetidae</taxon>
        <taxon>Sordariales</taxon>
        <taxon>Podosporaceae</taxon>
        <taxon>Podospora</taxon>
    </lineage>
</organism>
<evidence type="ECO:0008006" key="3">
    <source>
        <dbReference type="Google" id="ProtNLM"/>
    </source>
</evidence>
<evidence type="ECO:0000313" key="1">
    <source>
        <dbReference type="EMBL" id="KAK4185059.1"/>
    </source>
</evidence>
<comment type="caution">
    <text evidence="1">The sequence shown here is derived from an EMBL/GenBank/DDBJ whole genome shotgun (WGS) entry which is preliminary data.</text>
</comment>
<evidence type="ECO:0000313" key="2">
    <source>
        <dbReference type="Proteomes" id="UP001302126"/>
    </source>
</evidence>
<reference evidence="1" key="1">
    <citation type="journal article" date="2023" name="Mol. Phylogenet. Evol.">
        <title>Genome-scale phylogeny and comparative genomics of the fungal order Sordariales.</title>
        <authorList>
            <person name="Hensen N."/>
            <person name="Bonometti L."/>
            <person name="Westerberg I."/>
            <person name="Brannstrom I.O."/>
            <person name="Guillou S."/>
            <person name="Cros-Aarteil S."/>
            <person name="Calhoun S."/>
            <person name="Haridas S."/>
            <person name="Kuo A."/>
            <person name="Mondo S."/>
            <person name="Pangilinan J."/>
            <person name="Riley R."/>
            <person name="LaButti K."/>
            <person name="Andreopoulos B."/>
            <person name="Lipzen A."/>
            <person name="Chen C."/>
            <person name="Yan M."/>
            <person name="Daum C."/>
            <person name="Ng V."/>
            <person name="Clum A."/>
            <person name="Steindorff A."/>
            <person name="Ohm R.A."/>
            <person name="Martin F."/>
            <person name="Silar P."/>
            <person name="Natvig D.O."/>
            <person name="Lalanne C."/>
            <person name="Gautier V."/>
            <person name="Ament-Velasquez S.L."/>
            <person name="Kruys A."/>
            <person name="Hutchinson M.I."/>
            <person name="Powell A.J."/>
            <person name="Barry K."/>
            <person name="Miller A.N."/>
            <person name="Grigoriev I.V."/>
            <person name="Debuchy R."/>
            <person name="Gladieux P."/>
            <person name="Hiltunen Thoren M."/>
            <person name="Johannesson H."/>
        </authorList>
    </citation>
    <scope>NUCLEOTIDE SEQUENCE</scope>
    <source>
        <strain evidence="1">PSN309</strain>
    </source>
</reference>
<dbReference type="AlphaFoldDB" id="A0AAN6WN03"/>
<dbReference type="Proteomes" id="UP001302126">
    <property type="component" value="Unassembled WGS sequence"/>
</dbReference>
<dbReference type="EMBL" id="MU864463">
    <property type="protein sequence ID" value="KAK4185059.1"/>
    <property type="molecule type" value="Genomic_DNA"/>
</dbReference>
<accession>A0AAN6WN03</accession>
<protein>
    <recommendedName>
        <fullName evidence="3">F-box domain-containing protein</fullName>
    </recommendedName>
</protein>
<name>A0AAN6WN03_9PEZI</name>
<reference evidence="1" key="2">
    <citation type="submission" date="2023-05" db="EMBL/GenBank/DDBJ databases">
        <authorList>
            <consortium name="Lawrence Berkeley National Laboratory"/>
            <person name="Steindorff A."/>
            <person name="Hensen N."/>
            <person name="Bonometti L."/>
            <person name="Westerberg I."/>
            <person name="Brannstrom I.O."/>
            <person name="Guillou S."/>
            <person name="Cros-Aarteil S."/>
            <person name="Calhoun S."/>
            <person name="Haridas S."/>
            <person name="Kuo A."/>
            <person name="Mondo S."/>
            <person name="Pangilinan J."/>
            <person name="Riley R."/>
            <person name="Labutti K."/>
            <person name="Andreopoulos B."/>
            <person name="Lipzen A."/>
            <person name="Chen C."/>
            <person name="Yanf M."/>
            <person name="Daum C."/>
            <person name="Ng V."/>
            <person name="Clum A."/>
            <person name="Ohm R."/>
            <person name="Martin F."/>
            <person name="Silar P."/>
            <person name="Natvig D."/>
            <person name="Lalanne C."/>
            <person name="Gautier V."/>
            <person name="Ament-Velasquez S.L."/>
            <person name="Kruys A."/>
            <person name="Hutchinson M.I."/>
            <person name="Powell A.J."/>
            <person name="Barry K."/>
            <person name="Miller A.N."/>
            <person name="Grigoriev I.V."/>
            <person name="Debuchy R."/>
            <person name="Gladieux P."/>
            <person name="Thoren M.H."/>
            <person name="Johannesson H."/>
        </authorList>
    </citation>
    <scope>NUCLEOTIDE SEQUENCE</scope>
    <source>
        <strain evidence="1">PSN309</strain>
    </source>
</reference>